<dbReference type="Proteomes" id="UP000266723">
    <property type="component" value="Unassembled WGS sequence"/>
</dbReference>
<feature type="region of interest" description="Disordered" evidence="1">
    <location>
        <begin position="1"/>
        <end position="20"/>
    </location>
</feature>
<sequence>MVYEEDQSHLDQQPNSDNSASDLWFKEQWLRKNIPFRRKLQDKAVTKDITFKVEMADPFAALDEAKDI</sequence>
<accession>A0ABQ7EHS7</accession>
<evidence type="ECO:0000313" key="2">
    <source>
        <dbReference type="EMBL" id="KAF3596627.1"/>
    </source>
</evidence>
<reference evidence="2 3" key="1">
    <citation type="journal article" date="2020" name="BMC Genomics">
        <title>Intraspecific diversification of the crop wild relative Brassica cretica Lam. using demographic model selection.</title>
        <authorList>
            <person name="Kioukis A."/>
            <person name="Michalopoulou V.A."/>
            <person name="Briers L."/>
            <person name="Pirintsos S."/>
            <person name="Studholme D.J."/>
            <person name="Pavlidis P."/>
            <person name="Sarris P.F."/>
        </authorList>
    </citation>
    <scope>NUCLEOTIDE SEQUENCE [LARGE SCALE GENOMIC DNA]</scope>
    <source>
        <strain evidence="3">cv. PFS-1207/04</strain>
    </source>
</reference>
<gene>
    <name evidence="2" type="ORF">DY000_02021132</name>
</gene>
<proteinExistence type="predicted"/>
<dbReference type="EMBL" id="QGKV02000299">
    <property type="protein sequence ID" value="KAF3596627.1"/>
    <property type="molecule type" value="Genomic_DNA"/>
</dbReference>
<evidence type="ECO:0000313" key="3">
    <source>
        <dbReference type="Proteomes" id="UP000266723"/>
    </source>
</evidence>
<evidence type="ECO:0000256" key="1">
    <source>
        <dbReference type="SAM" id="MobiDB-lite"/>
    </source>
</evidence>
<keyword evidence="3" id="KW-1185">Reference proteome</keyword>
<name>A0ABQ7EHS7_BRACR</name>
<feature type="compositionally biased region" description="Polar residues" evidence="1">
    <location>
        <begin position="10"/>
        <end position="20"/>
    </location>
</feature>
<organism evidence="2 3">
    <name type="scientific">Brassica cretica</name>
    <name type="common">Mustard</name>
    <dbReference type="NCBI Taxonomy" id="69181"/>
    <lineage>
        <taxon>Eukaryota</taxon>
        <taxon>Viridiplantae</taxon>
        <taxon>Streptophyta</taxon>
        <taxon>Embryophyta</taxon>
        <taxon>Tracheophyta</taxon>
        <taxon>Spermatophyta</taxon>
        <taxon>Magnoliopsida</taxon>
        <taxon>eudicotyledons</taxon>
        <taxon>Gunneridae</taxon>
        <taxon>Pentapetalae</taxon>
        <taxon>rosids</taxon>
        <taxon>malvids</taxon>
        <taxon>Brassicales</taxon>
        <taxon>Brassicaceae</taxon>
        <taxon>Brassiceae</taxon>
        <taxon>Brassica</taxon>
    </lineage>
</organism>
<comment type="caution">
    <text evidence="2">The sequence shown here is derived from an EMBL/GenBank/DDBJ whole genome shotgun (WGS) entry which is preliminary data.</text>
</comment>
<protein>
    <submittedName>
        <fullName evidence="2">Uncharacterized protein</fullName>
    </submittedName>
</protein>